<dbReference type="SUPFAM" id="SSF55347">
    <property type="entry name" value="Glyceraldehyde-3-phosphate dehydrogenase-like, C-terminal domain"/>
    <property type="match status" value="1"/>
</dbReference>
<keyword evidence="2" id="KW-1003">Cell membrane</keyword>
<dbReference type="Pfam" id="PF13520">
    <property type="entry name" value="AA_permease_2"/>
    <property type="match status" value="3"/>
</dbReference>
<sequence>MSGDLWDFLVDVPSEGYVVESSYCTSEKHKHEPATEQQNDLRGRQKLLIYLLKSENIVSDKMGFLAIFALVVSSQIGSGIFMLPISLAPYGMYSPISSIISGFGAISLALVFALLCAKFPRTGGPHVYVKHAFGSTVAFFVGWTYWISSWISSTAVTIASVGYLAPLFHDNIQNIRLLLEMALVLAIMLINLRGILAHSTLLALWCFIGLESATASAGSVDNPAKTIPRAIVLGTICVAIIYFINNFAIMGLISGSELADSRAPYVDAVKIMFPDWLWSFMLPISIAPYGIYSLISWLISGAGAVSLALVFATLCTKFPETGGPHVYVKHAFGPTVAFFVGWTYWLISWVSTTALVIVGVGYLTPLFYKDIQNIRLLLELLLLAIITNCNLRQVPVFIGHAIAAHVEFNQHITEEQAREILSKAENNGILVHDRREDGEYTTQIDVVQEDAVYISRIRQDNTVRHGLNMWIVADNLRKGAALNIVQILEILTKEYL</sequence>
<evidence type="ECO:0000313" key="8">
    <source>
        <dbReference type="EMBL" id="CAD6996571.1"/>
    </source>
</evidence>
<gene>
    <name evidence="8" type="ORF">CCAP1982_LOCUS5239</name>
</gene>
<evidence type="ECO:0000256" key="1">
    <source>
        <dbReference type="ARBA" id="ARBA00004651"/>
    </source>
</evidence>
<dbReference type="PANTHER" id="PTHR42770:SF18">
    <property type="entry name" value="ARGININE_AGMATINE ANTIPORTER"/>
    <property type="match status" value="1"/>
</dbReference>
<dbReference type="GO" id="GO:0016620">
    <property type="term" value="F:oxidoreductase activity, acting on the aldehyde or oxo group of donors, NAD or NADP as acceptor"/>
    <property type="evidence" value="ECO:0007669"/>
    <property type="project" value="InterPro"/>
</dbReference>
<dbReference type="GO" id="GO:0046983">
    <property type="term" value="F:protein dimerization activity"/>
    <property type="evidence" value="ECO:0007669"/>
    <property type="project" value="InterPro"/>
</dbReference>
<protein>
    <submittedName>
        <fullName evidence="8">(Mediterranean fruit fly) hypothetical protein</fullName>
    </submittedName>
</protein>
<dbReference type="InterPro" id="IPR012280">
    <property type="entry name" value="Semialdhyde_DH_dimer_dom"/>
</dbReference>
<reference evidence="8" key="1">
    <citation type="submission" date="2020-11" db="EMBL/GenBank/DDBJ databases">
        <authorList>
            <person name="Whitehead M."/>
        </authorList>
    </citation>
    <scope>NUCLEOTIDE SEQUENCE</scope>
    <source>
        <strain evidence="8">EGII</strain>
    </source>
</reference>
<evidence type="ECO:0000313" key="9">
    <source>
        <dbReference type="Proteomes" id="UP000606786"/>
    </source>
</evidence>
<dbReference type="EMBL" id="CAJHJT010000006">
    <property type="protein sequence ID" value="CAD6996571.1"/>
    <property type="molecule type" value="Genomic_DNA"/>
</dbReference>
<feature type="transmembrane region" description="Helical" evidence="6">
    <location>
        <begin position="93"/>
        <end position="115"/>
    </location>
</feature>
<dbReference type="InterPro" id="IPR002293">
    <property type="entry name" value="AA/rel_permease1"/>
</dbReference>
<evidence type="ECO:0000256" key="4">
    <source>
        <dbReference type="ARBA" id="ARBA00022989"/>
    </source>
</evidence>
<dbReference type="Gene3D" id="1.20.1740.10">
    <property type="entry name" value="Amino acid/polyamine transporter I"/>
    <property type="match status" value="3"/>
</dbReference>
<comment type="caution">
    <text evidence="8">The sequence shown here is derived from an EMBL/GenBank/DDBJ whole genome shotgun (WGS) entry which is preliminary data.</text>
</comment>
<organism evidence="8 9">
    <name type="scientific">Ceratitis capitata</name>
    <name type="common">Mediterranean fruit fly</name>
    <name type="synonym">Tephritis capitata</name>
    <dbReference type="NCBI Taxonomy" id="7213"/>
    <lineage>
        <taxon>Eukaryota</taxon>
        <taxon>Metazoa</taxon>
        <taxon>Ecdysozoa</taxon>
        <taxon>Arthropoda</taxon>
        <taxon>Hexapoda</taxon>
        <taxon>Insecta</taxon>
        <taxon>Pterygota</taxon>
        <taxon>Neoptera</taxon>
        <taxon>Endopterygota</taxon>
        <taxon>Diptera</taxon>
        <taxon>Brachycera</taxon>
        <taxon>Muscomorpha</taxon>
        <taxon>Tephritoidea</taxon>
        <taxon>Tephritidae</taxon>
        <taxon>Ceratitis</taxon>
        <taxon>Ceratitis</taxon>
    </lineage>
</organism>
<evidence type="ECO:0000256" key="6">
    <source>
        <dbReference type="SAM" id="Phobius"/>
    </source>
</evidence>
<dbReference type="GO" id="GO:0008652">
    <property type="term" value="P:amino acid biosynthetic process"/>
    <property type="evidence" value="ECO:0007669"/>
    <property type="project" value="InterPro"/>
</dbReference>
<dbReference type="GO" id="GO:0022857">
    <property type="term" value="F:transmembrane transporter activity"/>
    <property type="evidence" value="ECO:0007669"/>
    <property type="project" value="InterPro"/>
</dbReference>
<evidence type="ECO:0000256" key="3">
    <source>
        <dbReference type="ARBA" id="ARBA00022692"/>
    </source>
</evidence>
<feature type="transmembrane region" description="Helical" evidence="6">
    <location>
        <begin position="336"/>
        <end position="362"/>
    </location>
</feature>
<dbReference type="GO" id="GO:0005886">
    <property type="term" value="C:plasma membrane"/>
    <property type="evidence" value="ECO:0007669"/>
    <property type="project" value="UniProtKB-SubCell"/>
</dbReference>
<accession>A0A811UCM7</accession>
<dbReference type="Pfam" id="PF02774">
    <property type="entry name" value="Semialdhyde_dhC"/>
    <property type="match status" value="1"/>
</dbReference>
<keyword evidence="4 6" id="KW-1133">Transmembrane helix</keyword>
<evidence type="ECO:0000259" key="7">
    <source>
        <dbReference type="Pfam" id="PF02774"/>
    </source>
</evidence>
<name>A0A811UCM7_CERCA</name>
<feature type="domain" description="Semialdehyde dehydrogenase dimerisation" evidence="7">
    <location>
        <begin position="392"/>
        <end position="478"/>
    </location>
</feature>
<evidence type="ECO:0000256" key="2">
    <source>
        <dbReference type="ARBA" id="ARBA00022475"/>
    </source>
</evidence>
<feature type="transmembrane region" description="Helical" evidence="6">
    <location>
        <begin position="181"/>
        <end position="210"/>
    </location>
</feature>
<dbReference type="PANTHER" id="PTHR42770">
    <property type="entry name" value="AMINO ACID TRANSPORTER-RELATED"/>
    <property type="match status" value="1"/>
</dbReference>
<keyword evidence="3 6" id="KW-0812">Transmembrane</keyword>
<feature type="transmembrane region" description="Helical" evidence="6">
    <location>
        <begin position="273"/>
        <end position="291"/>
    </location>
</feature>
<evidence type="ECO:0000256" key="5">
    <source>
        <dbReference type="ARBA" id="ARBA00023136"/>
    </source>
</evidence>
<dbReference type="InterPro" id="IPR050367">
    <property type="entry name" value="APC_superfamily"/>
</dbReference>
<feature type="transmembrane region" description="Helical" evidence="6">
    <location>
        <begin position="230"/>
        <end position="253"/>
    </location>
</feature>
<feature type="transmembrane region" description="Helical" evidence="6">
    <location>
        <begin position="63"/>
        <end position="87"/>
    </location>
</feature>
<keyword evidence="9" id="KW-1185">Reference proteome</keyword>
<proteinExistence type="predicted"/>
<keyword evidence="5 6" id="KW-0472">Membrane</keyword>
<dbReference type="Proteomes" id="UP000606786">
    <property type="component" value="Unassembled WGS sequence"/>
</dbReference>
<comment type="subcellular location">
    <subcellularLocation>
        <location evidence="1">Cell membrane</location>
        <topology evidence="1">Multi-pass membrane protein</topology>
    </subcellularLocation>
</comment>
<dbReference type="Gene3D" id="3.40.50.720">
    <property type="entry name" value="NAD(P)-binding Rossmann-like Domain"/>
    <property type="match status" value="1"/>
</dbReference>
<dbReference type="AlphaFoldDB" id="A0A811UCM7"/>